<dbReference type="Proteomes" id="UP000654075">
    <property type="component" value="Unassembled WGS sequence"/>
</dbReference>
<organism evidence="1 2">
    <name type="scientific">Polarella glacialis</name>
    <name type="common">Dinoflagellate</name>
    <dbReference type="NCBI Taxonomy" id="89957"/>
    <lineage>
        <taxon>Eukaryota</taxon>
        <taxon>Sar</taxon>
        <taxon>Alveolata</taxon>
        <taxon>Dinophyceae</taxon>
        <taxon>Suessiales</taxon>
        <taxon>Suessiaceae</taxon>
        <taxon>Polarella</taxon>
    </lineage>
</organism>
<accession>A0A813E5T9</accession>
<gene>
    <name evidence="1" type="ORF">PGLA1383_LOCUS15788</name>
</gene>
<dbReference type="EMBL" id="CAJNNV010009391">
    <property type="protein sequence ID" value="CAE8597342.1"/>
    <property type="molecule type" value="Genomic_DNA"/>
</dbReference>
<sequence>MCCLGDGLLSLRCGNCKVKCNWGTVRPRRQINISRPARRGVNVPRTGWHQQAGLLELRVQAGGSGESEDEVAQGVVAEHTSPPALHILAWCPCVSATASQRGHHLFSAHSSIRSRALTSH</sequence>
<keyword evidence="2" id="KW-1185">Reference proteome</keyword>
<name>A0A813E5T9_POLGL</name>
<feature type="non-terminal residue" evidence="1">
    <location>
        <position position="120"/>
    </location>
</feature>
<reference evidence="1" key="1">
    <citation type="submission" date="2021-02" db="EMBL/GenBank/DDBJ databases">
        <authorList>
            <person name="Dougan E. K."/>
            <person name="Rhodes N."/>
            <person name="Thang M."/>
            <person name="Chan C."/>
        </authorList>
    </citation>
    <scope>NUCLEOTIDE SEQUENCE</scope>
</reference>
<proteinExistence type="predicted"/>
<protein>
    <submittedName>
        <fullName evidence="1">Uncharacterized protein</fullName>
    </submittedName>
</protein>
<comment type="caution">
    <text evidence="1">The sequence shown here is derived from an EMBL/GenBank/DDBJ whole genome shotgun (WGS) entry which is preliminary data.</text>
</comment>
<evidence type="ECO:0000313" key="1">
    <source>
        <dbReference type="EMBL" id="CAE8597342.1"/>
    </source>
</evidence>
<dbReference type="AlphaFoldDB" id="A0A813E5T9"/>
<evidence type="ECO:0000313" key="2">
    <source>
        <dbReference type="Proteomes" id="UP000654075"/>
    </source>
</evidence>